<dbReference type="InterPro" id="IPR016181">
    <property type="entry name" value="Acyl_CoA_acyltransferase"/>
</dbReference>
<dbReference type="InterPro" id="IPR000182">
    <property type="entry name" value="GNAT_dom"/>
</dbReference>
<dbReference type="GO" id="GO:0016747">
    <property type="term" value="F:acyltransferase activity, transferring groups other than amino-acyl groups"/>
    <property type="evidence" value="ECO:0007669"/>
    <property type="project" value="InterPro"/>
</dbReference>
<proteinExistence type="predicted"/>
<sequence>METARLRLRTLTQDDLEHLVTLHGDHQVMAFITGVGETREVVERESLPELLKRRTWTLRDKGSDAFVGWASLRLEGDGAELGYRLLRSAWGQGYAAEAARALVNLAFGELGLARVHAQTMAVNTGSRRVMEKAGLRFLRTFHLAWADPLPGAEQGEVEYAITRADWR</sequence>
<dbReference type="RefSeq" id="WP_215339864.1">
    <property type="nucleotide sequence ID" value="NZ_JAGSGD010000001.1"/>
</dbReference>
<protein>
    <submittedName>
        <fullName evidence="2">GNAT family N-acetyltransferase</fullName>
    </submittedName>
</protein>
<keyword evidence="3" id="KW-1185">Reference proteome</keyword>
<dbReference type="EMBL" id="JAGSGD010000001">
    <property type="protein sequence ID" value="MBR7619514.1"/>
    <property type="molecule type" value="Genomic_DNA"/>
</dbReference>
<evidence type="ECO:0000313" key="2">
    <source>
        <dbReference type="EMBL" id="MBR7619514.1"/>
    </source>
</evidence>
<evidence type="ECO:0000259" key="1">
    <source>
        <dbReference type="PROSITE" id="PS51186"/>
    </source>
</evidence>
<dbReference type="InterPro" id="IPR051531">
    <property type="entry name" value="N-acetyltransferase"/>
</dbReference>
<comment type="caution">
    <text evidence="2">The sequence shown here is derived from an EMBL/GenBank/DDBJ whole genome shotgun (WGS) entry which is preliminary data.</text>
</comment>
<gene>
    <name evidence="2" type="ORF">JKL49_08960</name>
</gene>
<dbReference type="PANTHER" id="PTHR43792">
    <property type="entry name" value="GNAT FAMILY, PUTATIVE (AFU_ORTHOLOGUE AFUA_3G00765)-RELATED-RELATED"/>
    <property type="match status" value="1"/>
</dbReference>
<name>A0A941D152_9CAUL</name>
<dbReference type="Proteomes" id="UP000622580">
    <property type="component" value="Unassembled WGS sequence"/>
</dbReference>
<dbReference type="Pfam" id="PF13302">
    <property type="entry name" value="Acetyltransf_3"/>
    <property type="match status" value="1"/>
</dbReference>
<dbReference type="AlphaFoldDB" id="A0A941D152"/>
<accession>A0A941D152</accession>
<dbReference type="Gene3D" id="3.40.630.30">
    <property type="match status" value="1"/>
</dbReference>
<reference evidence="2" key="1">
    <citation type="submission" date="2021-04" db="EMBL/GenBank/DDBJ databases">
        <title>Draft genome assembly of strain Phenylobacterium sp. 20VBR1 using MiniION and Illumina platforms.</title>
        <authorList>
            <person name="Thomas F.A."/>
            <person name="Krishnan K.P."/>
            <person name="Sinha R.K."/>
        </authorList>
    </citation>
    <scope>NUCLEOTIDE SEQUENCE</scope>
    <source>
        <strain evidence="2">20VBR1</strain>
    </source>
</reference>
<dbReference type="PANTHER" id="PTHR43792:SF16">
    <property type="entry name" value="N-ACETYLTRANSFERASE DOMAIN-CONTAINING PROTEIN"/>
    <property type="match status" value="1"/>
</dbReference>
<feature type="domain" description="N-acetyltransferase" evidence="1">
    <location>
        <begin position="6"/>
        <end position="164"/>
    </location>
</feature>
<dbReference type="SUPFAM" id="SSF55729">
    <property type="entry name" value="Acyl-CoA N-acyltransferases (Nat)"/>
    <property type="match status" value="1"/>
</dbReference>
<evidence type="ECO:0000313" key="3">
    <source>
        <dbReference type="Proteomes" id="UP000622580"/>
    </source>
</evidence>
<dbReference type="PROSITE" id="PS51186">
    <property type="entry name" value="GNAT"/>
    <property type="match status" value="1"/>
</dbReference>
<organism evidence="2 3">
    <name type="scientific">Phenylobacterium glaciei</name>
    <dbReference type="NCBI Taxonomy" id="2803784"/>
    <lineage>
        <taxon>Bacteria</taxon>
        <taxon>Pseudomonadati</taxon>
        <taxon>Pseudomonadota</taxon>
        <taxon>Alphaproteobacteria</taxon>
        <taxon>Caulobacterales</taxon>
        <taxon>Caulobacteraceae</taxon>
        <taxon>Phenylobacterium</taxon>
    </lineage>
</organism>